<dbReference type="GO" id="GO:0016491">
    <property type="term" value="F:oxidoreductase activity"/>
    <property type="evidence" value="ECO:0007669"/>
    <property type="project" value="InterPro"/>
</dbReference>
<dbReference type="GO" id="GO:0005829">
    <property type="term" value="C:cytosol"/>
    <property type="evidence" value="ECO:0007669"/>
    <property type="project" value="TreeGrafter"/>
</dbReference>
<dbReference type="InterPro" id="IPR050712">
    <property type="entry name" value="NAD(P)H-dep_reductase"/>
</dbReference>
<protein>
    <submittedName>
        <fullName evidence="2">NAD(P)H-dependent oxidoreductase</fullName>
    </submittedName>
</protein>
<proteinExistence type="predicted"/>
<dbReference type="EMBL" id="RLIH01000004">
    <property type="protein sequence ID" value="RVU55035.1"/>
    <property type="molecule type" value="Genomic_DNA"/>
</dbReference>
<evidence type="ECO:0000313" key="3">
    <source>
        <dbReference type="Proteomes" id="UP000288812"/>
    </source>
</evidence>
<dbReference type="PANTHER" id="PTHR30543:SF21">
    <property type="entry name" value="NAD(P)H-DEPENDENT FMN REDUCTASE LOT6"/>
    <property type="match status" value="1"/>
</dbReference>
<dbReference type="Proteomes" id="UP000288812">
    <property type="component" value="Unassembled WGS sequence"/>
</dbReference>
<dbReference type="AlphaFoldDB" id="A0A437S7I6"/>
<gene>
    <name evidence="2" type="ORF">EF514_03860</name>
</gene>
<evidence type="ECO:0000313" key="2">
    <source>
        <dbReference type="EMBL" id="RVU55035.1"/>
    </source>
</evidence>
<dbReference type="InterPro" id="IPR005025">
    <property type="entry name" value="FMN_Rdtase-like_dom"/>
</dbReference>
<name>A0A437S7I6_9FIRM</name>
<dbReference type="PANTHER" id="PTHR30543">
    <property type="entry name" value="CHROMATE REDUCTASE"/>
    <property type="match status" value="1"/>
</dbReference>
<dbReference type="Pfam" id="PF03358">
    <property type="entry name" value="FMN_red"/>
    <property type="match status" value="1"/>
</dbReference>
<organism evidence="2 3">
    <name type="scientific">Anaerosphaera multitolerans</name>
    <dbReference type="NCBI Taxonomy" id="2487351"/>
    <lineage>
        <taxon>Bacteria</taxon>
        <taxon>Bacillati</taxon>
        <taxon>Bacillota</taxon>
        <taxon>Tissierellia</taxon>
        <taxon>Tissierellales</taxon>
        <taxon>Peptoniphilaceae</taxon>
        <taxon>Anaerosphaera</taxon>
    </lineage>
</organism>
<keyword evidence="3" id="KW-1185">Reference proteome</keyword>
<accession>A0A437S7I6</accession>
<dbReference type="OrthoDB" id="9806724at2"/>
<sequence length="189" mass="21663">MKRKILGGTMNILFIVGSTRKASYNQIIANYLMDKHKDEYNIRQTDISEIPMFSEDIENQDWPMVDKAREDVEWADGVVIVTPENNYSVPAVLKNYLDWCSRKKRVYMNKPVMITGGSMGHWGTIRAQGHLRQILRSNGIKSVVVPGIEVYFPKVQDSIVDGKLLEEKAGSLNKNFDIFIEYLKKSNCD</sequence>
<evidence type="ECO:0000259" key="1">
    <source>
        <dbReference type="Pfam" id="PF03358"/>
    </source>
</evidence>
<comment type="caution">
    <text evidence="2">The sequence shown here is derived from an EMBL/GenBank/DDBJ whole genome shotgun (WGS) entry which is preliminary data.</text>
</comment>
<reference evidence="2 3" key="1">
    <citation type="submission" date="2018-11" db="EMBL/GenBank/DDBJ databases">
        <title>Genome sequencing and assembly of Anaerosphaera sp. nov., GS7-6-2.</title>
        <authorList>
            <person name="Rettenmaier R."/>
            <person name="Liebl W."/>
            <person name="Zverlov V."/>
        </authorList>
    </citation>
    <scope>NUCLEOTIDE SEQUENCE [LARGE SCALE GENOMIC DNA]</scope>
    <source>
        <strain evidence="2 3">GS7-6-2</strain>
    </source>
</reference>
<feature type="domain" description="NADPH-dependent FMN reductase-like" evidence="1">
    <location>
        <begin position="10"/>
        <end position="155"/>
    </location>
</feature>
<dbReference type="GO" id="GO:0010181">
    <property type="term" value="F:FMN binding"/>
    <property type="evidence" value="ECO:0007669"/>
    <property type="project" value="TreeGrafter"/>
</dbReference>
<dbReference type="InterPro" id="IPR029039">
    <property type="entry name" value="Flavoprotein-like_sf"/>
</dbReference>
<dbReference type="SUPFAM" id="SSF52218">
    <property type="entry name" value="Flavoproteins"/>
    <property type="match status" value="1"/>
</dbReference>
<dbReference type="Gene3D" id="3.40.50.360">
    <property type="match status" value="1"/>
</dbReference>